<dbReference type="AlphaFoldDB" id="A0A0A2JIF4"/>
<dbReference type="Proteomes" id="UP000030143">
    <property type="component" value="Unassembled WGS sequence"/>
</dbReference>
<proteinExistence type="predicted"/>
<comment type="caution">
    <text evidence="2">The sequence shown here is derived from an EMBL/GenBank/DDBJ whole genome shotgun (WGS) entry which is preliminary data.</text>
</comment>
<dbReference type="HOGENOM" id="CLU_079144_0_0_1"/>
<keyword evidence="3" id="KW-1185">Reference proteome</keyword>
<protein>
    <submittedName>
        <fullName evidence="2">Uncharacterized protein</fullName>
    </submittedName>
</protein>
<feature type="compositionally biased region" description="Basic and acidic residues" evidence="1">
    <location>
        <begin position="1"/>
        <end position="14"/>
    </location>
</feature>
<evidence type="ECO:0000256" key="1">
    <source>
        <dbReference type="SAM" id="MobiDB-lite"/>
    </source>
</evidence>
<dbReference type="VEuPathDB" id="FungiDB:PEXP_101610"/>
<evidence type="ECO:0000313" key="3">
    <source>
        <dbReference type="Proteomes" id="UP000030143"/>
    </source>
</evidence>
<reference evidence="2 3" key="1">
    <citation type="journal article" date="2015" name="Mol. Plant Microbe Interact.">
        <title>Genome, transcriptome, and functional analyses of Penicillium expansum provide new insights into secondary metabolism and pathogenicity.</title>
        <authorList>
            <person name="Ballester A.R."/>
            <person name="Marcet-Houben M."/>
            <person name="Levin E."/>
            <person name="Sela N."/>
            <person name="Selma-Lazaro C."/>
            <person name="Carmona L."/>
            <person name="Wisniewski M."/>
            <person name="Droby S."/>
            <person name="Gonzalez-Candelas L."/>
            <person name="Gabaldon T."/>
        </authorList>
    </citation>
    <scope>NUCLEOTIDE SEQUENCE [LARGE SCALE GENOMIC DNA]</scope>
    <source>
        <strain evidence="2 3">MD-8</strain>
    </source>
</reference>
<sequence>MLEQRWEISRHDGGRAAQRGSGGAVRKPVRGGLCVSIYQQLVKRNPATQGMAGFISLGSLQQRPKEKWACRRNSTNTVILTKGNGGQHAIVIIGDKKGLDIEDTGNRTQCDGCFGLLQFHQDCSFDLAFLWVALLVVAASVKQHFWVLLVIRGIGILENILVAGSLRYPAAFGMPLNFENVIGEAKFMNTLFAVEQAHPQVGRRMLDTFFPGLRPKERDRWDEFGRLADGLDERFILLGLAFASIALQLLHSRATAA</sequence>
<organism evidence="2 3">
    <name type="scientific">Penicillium expansum</name>
    <name type="common">Blue mold rot fungus</name>
    <dbReference type="NCBI Taxonomy" id="27334"/>
    <lineage>
        <taxon>Eukaryota</taxon>
        <taxon>Fungi</taxon>
        <taxon>Dikarya</taxon>
        <taxon>Ascomycota</taxon>
        <taxon>Pezizomycotina</taxon>
        <taxon>Eurotiomycetes</taxon>
        <taxon>Eurotiomycetidae</taxon>
        <taxon>Eurotiales</taxon>
        <taxon>Aspergillaceae</taxon>
        <taxon>Penicillium</taxon>
    </lineage>
</organism>
<feature type="region of interest" description="Disordered" evidence="1">
    <location>
        <begin position="1"/>
        <end position="25"/>
    </location>
</feature>
<gene>
    <name evidence="2" type="ORF">PEX2_071190</name>
</gene>
<name>A0A0A2JIF4_PENEN</name>
<dbReference type="GeneID" id="27679810"/>
<dbReference type="RefSeq" id="XP_016596957.1">
    <property type="nucleotide sequence ID" value="XM_016744390.1"/>
</dbReference>
<dbReference type="STRING" id="27334.A0A0A2JIF4"/>
<evidence type="ECO:0000313" key="2">
    <source>
        <dbReference type="EMBL" id="KGO54586.1"/>
    </source>
</evidence>
<accession>A0A0A2JIF4</accession>
<dbReference type="EMBL" id="JQFZ01000221">
    <property type="protein sequence ID" value="KGO54586.1"/>
    <property type="molecule type" value="Genomic_DNA"/>
</dbReference>